<protein>
    <submittedName>
        <fullName evidence="3">Ion channel</fullName>
    </submittedName>
</protein>
<gene>
    <name evidence="3" type="ORF">SAMN04488063_3394</name>
</gene>
<evidence type="ECO:0000313" key="3">
    <source>
        <dbReference type="EMBL" id="SFG95364.1"/>
    </source>
</evidence>
<dbReference type="InterPro" id="IPR013099">
    <property type="entry name" value="K_chnl_dom"/>
</dbReference>
<dbReference type="EMBL" id="FOOQ01000007">
    <property type="protein sequence ID" value="SFG95364.1"/>
    <property type="molecule type" value="Genomic_DNA"/>
</dbReference>
<keyword evidence="4" id="KW-1185">Reference proteome</keyword>
<proteinExistence type="predicted"/>
<feature type="transmembrane region" description="Helical" evidence="1">
    <location>
        <begin position="126"/>
        <end position="151"/>
    </location>
</feature>
<keyword evidence="1" id="KW-1133">Transmembrane helix</keyword>
<dbReference type="OrthoDB" id="263876at2157"/>
<dbReference type="SUPFAM" id="SSF81324">
    <property type="entry name" value="Voltage-gated potassium channels"/>
    <property type="match status" value="1"/>
</dbReference>
<organism evidence="3 4">
    <name type="scientific">Halopelagius inordinatus</name>
    <dbReference type="NCBI Taxonomy" id="553467"/>
    <lineage>
        <taxon>Archaea</taxon>
        <taxon>Methanobacteriati</taxon>
        <taxon>Methanobacteriota</taxon>
        <taxon>Stenosarchaea group</taxon>
        <taxon>Halobacteria</taxon>
        <taxon>Halobacteriales</taxon>
        <taxon>Haloferacaceae</taxon>
    </lineage>
</organism>
<evidence type="ECO:0000259" key="2">
    <source>
        <dbReference type="Pfam" id="PF07885"/>
    </source>
</evidence>
<reference evidence="4" key="1">
    <citation type="submission" date="2016-10" db="EMBL/GenBank/DDBJ databases">
        <authorList>
            <person name="Varghese N."/>
            <person name="Submissions S."/>
        </authorList>
    </citation>
    <scope>NUCLEOTIDE SEQUENCE [LARGE SCALE GENOMIC DNA]</scope>
    <source>
        <strain evidence="4">CGMCC 1.7739</strain>
    </source>
</reference>
<dbReference type="Gene3D" id="1.10.287.70">
    <property type="match status" value="1"/>
</dbReference>
<keyword evidence="1" id="KW-0812">Transmembrane</keyword>
<dbReference type="Pfam" id="PF07885">
    <property type="entry name" value="Ion_trans_2"/>
    <property type="match status" value="1"/>
</dbReference>
<feature type="transmembrane region" description="Helical" evidence="1">
    <location>
        <begin position="6"/>
        <end position="27"/>
    </location>
</feature>
<dbReference type="AlphaFoldDB" id="A0A1I2W1T8"/>
<dbReference type="STRING" id="553467.SAMN04488063_3394"/>
<name>A0A1I2W1T8_9EURY</name>
<keyword evidence="1" id="KW-0472">Membrane</keyword>
<sequence>MNLIPLVLGIVFLVVAVGDLLWTTLWVEGGAGPLTSRVMEGAWRTIRKLGGRRSRVLTLAGPVTLLLGLTVWIGLLWSGWALVFAGAENSLIDTRDPGPISWVERFYFAGYSLFTMGNGDFTPKDGIWQIVTSLTTASGMLFVTLIVSYVISVLEAVTQKRAFASNVSGLGQRGEAIVRTAWDGERFQGLELPLNSFTSEINELTTNHQAYPVLHYFYTDQREYATVLSIVALDEALTLLRFGVPEDERPSKAILENARASVGNYLELVTSSFGHTAAQTPPSPDLDIVREADVPTVSDEMFSQSLSESEKRRKGLLGLVEADARDWPISDGE</sequence>
<dbReference type="Proteomes" id="UP000198876">
    <property type="component" value="Unassembled WGS sequence"/>
</dbReference>
<feature type="transmembrane region" description="Helical" evidence="1">
    <location>
        <begin position="56"/>
        <end position="80"/>
    </location>
</feature>
<accession>A0A1I2W1T8</accession>
<feature type="domain" description="Potassium channel" evidence="2">
    <location>
        <begin position="75"/>
        <end position="155"/>
    </location>
</feature>
<dbReference type="RefSeq" id="WP_092893759.1">
    <property type="nucleotide sequence ID" value="NZ_FOOQ01000007.1"/>
</dbReference>
<evidence type="ECO:0000313" key="4">
    <source>
        <dbReference type="Proteomes" id="UP000198876"/>
    </source>
</evidence>
<evidence type="ECO:0000256" key="1">
    <source>
        <dbReference type="SAM" id="Phobius"/>
    </source>
</evidence>